<protein>
    <recommendedName>
        <fullName evidence="2">Selenium-dependent hydroxylase accessory protein YqeC</fullName>
    </recommendedName>
</protein>
<dbReference type="Pfam" id="PF19842">
    <property type="entry name" value="YqeC"/>
    <property type="match status" value="1"/>
</dbReference>
<proteinExistence type="predicted"/>
<reference evidence="1" key="1">
    <citation type="submission" date="2019-11" db="EMBL/GenBank/DDBJ databases">
        <authorList>
            <person name="Feng L."/>
        </authorList>
    </citation>
    <scope>NUCLEOTIDE SEQUENCE</scope>
    <source>
        <strain evidence="1">IbartlettiiLFYP30</strain>
    </source>
</reference>
<dbReference type="NCBIfam" id="TIGR03172">
    <property type="entry name" value="selenium cofactor biosynthesis protein YqeC"/>
    <property type="match status" value="1"/>
</dbReference>
<organism evidence="1">
    <name type="scientific">Intestinibacter bartlettii</name>
    <dbReference type="NCBI Taxonomy" id="261299"/>
    <lineage>
        <taxon>Bacteria</taxon>
        <taxon>Bacillati</taxon>
        <taxon>Bacillota</taxon>
        <taxon>Clostridia</taxon>
        <taxon>Peptostreptococcales</taxon>
        <taxon>Peptostreptococcaceae</taxon>
        <taxon>Intestinibacter</taxon>
    </lineage>
</organism>
<dbReference type="RefSeq" id="WP_024037284.1">
    <property type="nucleotide sequence ID" value="NZ_CACRUE010000039.1"/>
</dbReference>
<evidence type="ECO:0008006" key="2">
    <source>
        <dbReference type="Google" id="ProtNLM"/>
    </source>
</evidence>
<evidence type="ECO:0000313" key="1">
    <source>
        <dbReference type="EMBL" id="VYU46723.1"/>
    </source>
</evidence>
<sequence length="245" mass="27986">MKIYSYKKGSISYEKNLIQALDIDLEKDKIITLVGAGGKTSTIFELGKEFSNLNKKTIITTTTHMGFDKDFILIEKDSDIKRIKNILKKFSLIKVGKKESEYKVKSLDFDLLKKIILLGDFILIEGDGSKNLPLKAPKDNEPVIIEETNLVIGIMGFDSINKKIKDICHRPELVSKLLRKDLDEIIDYKDLVEIAQHENGLKKNVNCKYKVIINKVDKEENLELCKNIANLCEKSNIDVVFTSYR</sequence>
<accession>A0A6N3F3X0</accession>
<name>A0A6N3F3X0_9FIRM</name>
<gene>
    <name evidence="1" type="ORF">IBLFYP30_02796</name>
</gene>
<dbReference type="InterPro" id="IPR017587">
    <property type="entry name" value="YqeC"/>
</dbReference>
<dbReference type="EMBL" id="CACRUE010000039">
    <property type="protein sequence ID" value="VYU46723.1"/>
    <property type="molecule type" value="Genomic_DNA"/>
</dbReference>
<dbReference type="AlphaFoldDB" id="A0A6N3F3X0"/>